<dbReference type="GeneID" id="56474136"/>
<accession>A0A127DCN0</accession>
<dbReference type="Proteomes" id="UP000185829">
    <property type="component" value="Unassembled WGS sequence"/>
</dbReference>
<dbReference type="Proteomes" id="UP001234602">
    <property type="component" value="Unassembled WGS sequence"/>
</dbReference>
<evidence type="ECO:0000256" key="1">
    <source>
        <dbReference type="SAM" id="MobiDB-lite"/>
    </source>
</evidence>
<dbReference type="Proteomes" id="UP000789326">
    <property type="component" value="Unassembled WGS sequence"/>
</dbReference>
<feature type="compositionally biased region" description="Basic and acidic residues" evidence="1">
    <location>
        <begin position="1"/>
        <end position="22"/>
    </location>
</feature>
<reference evidence="5 7" key="2">
    <citation type="submission" date="2019-07" db="EMBL/GenBank/DDBJ databases">
        <title>Genome assembly of Bacillus simplex strain GGC-P6A.</title>
        <authorList>
            <person name="Jennings M.E."/>
            <person name="Barton H.A."/>
        </authorList>
    </citation>
    <scope>NUCLEOTIDE SEQUENCE [LARGE SCALE GENOMIC DNA]</scope>
    <source>
        <strain evidence="5 7">GGC-P6A</strain>
    </source>
</reference>
<reference evidence="2" key="3">
    <citation type="submission" date="2021-11" db="EMBL/GenBank/DDBJ databases">
        <authorList>
            <person name="Bulgarelli D."/>
        </authorList>
    </citation>
    <scope>NUCLEOTIDE SEQUENCE</scope>
    <source>
        <strain evidence="2">Bi133</strain>
    </source>
</reference>
<dbReference type="RefSeq" id="WP_061465287.1">
    <property type="nucleotide sequence ID" value="NZ_CABIYS010000002.1"/>
</dbReference>
<dbReference type="InterPro" id="IPR025097">
    <property type="entry name" value="DUF4023"/>
</dbReference>
<organism evidence="4 6">
    <name type="scientific">Peribacillus simplex</name>
    <dbReference type="NCBI Taxonomy" id="1478"/>
    <lineage>
        <taxon>Bacteria</taxon>
        <taxon>Bacillati</taxon>
        <taxon>Bacillota</taxon>
        <taxon>Bacilli</taxon>
        <taxon>Bacillales</taxon>
        <taxon>Bacillaceae</taxon>
        <taxon>Peribacillus</taxon>
    </lineage>
</organism>
<sequence length="39" mass="4556">MKSSKEFVESIQEQQKKEEGNFRRQGNGNPAQKLPNKKH</sequence>
<feature type="region of interest" description="Disordered" evidence="1">
    <location>
        <begin position="1"/>
        <end position="39"/>
    </location>
</feature>
<reference evidence="3" key="4">
    <citation type="submission" date="2023-06" db="EMBL/GenBank/DDBJ databases">
        <title>Comparative genomics of Bacillaceae isolates and their secondary metabolite potential.</title>
        <authorList>
            <person name="Song L."/>
            <person name="Nielsen L.J."/>
            <person name="Mohite O."/>
            <person name="Xu X."/>
            <person name="Weber T."/>
            <person name="Kovacs A.T."/>
        </authorList>
    </citation>
    <scope>NUCLEOTIDE SEQUENCE</scope>
    <source>
        <strain evidence="3">D8_B_37</strain>
    </source>
</reference>
<dbReference type="EMBL" id="FTMX01000006">
    <property type="protein sequence ID" value="SIR83579.1"/>
    <property type="molecule type" value="Genomic_DNA"/>
</dbReference>
<proteinExistence type="predicted"/>
<name>A0A127DCN0_9BACI</name>
<dbReference type="Pfam" id="PF13215">
    <property type="entry name" value="DUF4023"/>
    <property type="match status" value="1"/>
</dbReference>
<dbReference type="KEGG" id="bsj:UP17_21905"/>
<dbReference type="OrthoDB" id="2631586at2"/>
<evidence type="ECO:0000313" key="3">
    <source>
        <dbReference type="EMBL" id="MDM5451770.1"/>
    </source>
</evidence>
<protein>
    <submittedName>
        <fullName evidence="5">DUF4023 domain-containing protein</fullName>
    </submittedName>
    <submittedName>
        <fullName evidence="3">DUF4023 family protein</fullName>
    </submittedName>
</protein>
<dbReference type="EMBL" id="CAKKMG010000059">
    <property type="protein sequence ID" value="CAH0266826.1"/>
    <property type="molecule type" value="Genomic_DNA"/>
</dbReference>
<reference evidence="4 6" key="1">
    <citation type="submission" date="2017-01" db="EMBL/GenBank/DDBJ databases">
        <authorList>
            <person name="Varghese N."/>
            <person name="Submissions S."/>
        </authorList>
    </citation>
    <scope>NUCLEOTIDE SEQUENCE [LARGE SCALE GENOMIC DNA]</scope>
    <source>
        <strain evidence="4 6">RUG2-6</strain>
    </source>
</reference>
<evidence type="ECO:0000313" key="6">
    <source>
        <dbReference type="Proteomes" id="UP000185829"/>
    </source>
</evidence>
<gene>
    <name evidence="5" type="ORF">FQP34_15830</name>
    <name evidence="3" type="ORF">QUF89_06060</name>
    <name evidence="4" type="ORF">SAMN05878482_10693</name>
    <name evidence="2" type="ORF">SRABI133_03549</name>
</gene>
<evidence type="ECO:0000313" key="7">
    <source>
        <dbReference type="Proteomes" id="UP000317770"/>
    </source>
</evidence>
<evidence type="ECO:0000313" key="2">
    <source>
        <dbReference type="EMBL" id="CAH0266826.1"/>
    </source>
</evidence>
<evidence type="ECO:0000313" key="5">
    <source>
        <dbReference type="EMBL" id="TVX79647.1"/>
    </source>
</evidence>
<dbReference type="EMBL" id="VNKI01000007">
    <property type="protein sequence ID" value="TVX79647.1"/>
    <property type="molecule type" value="Genomic_DNA"/>
</dbReference>
<evidence type="ECO:0000313" key="4">
    <source>
        <dbReference type="EMBL" id="SIR83579.1"/>
    </source>
</evidence>
<dbReference type="AlphaFoldDB" id="A0A127DCN0"/>
<dbReference type="Proteomes" id="UP000317770">
    <property type="component" value="Unassembled WGS sequence"/>
</dbReference>
<dbReference type="EMBL" id="JAUCEY010000008">
    <property type="protein sequence ID" value="MDM5451770.1"/>
    <property type="molecule type" value="Genomic_DNA"/>
</dbReference>
<comment type="caution">
    <text evidence="4">The sequence shown here is derived from an EMBL/GenBank/DDBJ whole genome shotgun (WGS) entry which is preliminary data.</text>
</comment>